<evidence type="ECO:0000313" key="10">
    <source>
        <dbReference type="Proteomes" id="UP000241394"/>
    </source>
</evidence>
<comment type="domain">
    <text evidence="6">The PPC domain mediates interactions between AHL proteins.</text>
</comment>
<evidence type="ECO:0000256" key="2">
    <source>
        <dbReference type="ARBA" id="ARBA00023015"/>
    </source>
</evidence>
<comment type="function">
    <text evidence="6">Transcription factor that specifically binds AT-rich DNA sequences related to the nuclear matrix attachment regions (MARs).</text>
</comment>
<dbReference type="FunCoup" id="A0A2R6PCV9">
    <property type="interactions" value="1355"/>
</dbReference>
<evidence type="ECO:0000256" key="4">
    <source>
        <dbReference type="ARBA" id="ARBA00023163"/>
    </source>
</evidence>
<comment type="caution">
    <text evidence="9">The sequence shown here is derived from an EMBL/GenBank/DDBJ whole genome shotgun (WGS) entry which is preliminary data.</text>
</comment>
<reference evidence="9 10" key="1">
    <citation type="submission" date="2017-07" db="EMBL/GenBank/DDBJ databases">
        <title>An improved, manually edited Actinidia chinensis var. chinensis (kiwifruit) genome highlights the challenges associated with draft genomes and gene prediction in plants.</title>
        <authorList>
            <person name="Pilkington S."/>
            <person name="Crowhurst R."/>
            <person name="Hilario E."/>
            <person name="Nardozza S."/>
            <person name="Fraser L."/>
            <person name="Peng Y."/>
            <person name="Gunaseelan K."/>
            <person name="Simpson R."/>
            <person name="Tahir J."/>
            <person name="Deroles S."/>
            <person name="Templeton K."/>
            <person name="Luo Z."/>
            <person name="Davy M."/>
            <person name="Cheng C."/>
            <person name="Mcneilage M."/>
            <person name="Scaglione D."/>
            <person name="Liu Y."/>
            <person name="Zhang Q."/>
            <person name="Datson P."/>
            <person name="De Silva N."/>
            <person name="Gardiner S."/>
            <person name="Bassett H."/>
            <person name="Chagne D."/>
            <person name="Mccallum J."/>
            <person name="Dzierzon H."/>
            <person name="Deng C."/>
            <person name="Wang Y.-Y."/>
            <person name="Barron N."/>
            <person name="Manako K."/>
            <person name="Bowen J."/>
            <person name="Foster T."/>
            <person name="Erridge Z."/>
            <person name="Tiffin H."/>
            <person name="Waite C."/>
            <person name="Davies K."/>
            <person name="Grierson E."/>
            <person name="Laing W."/>
            <person name="Kirk R."/>
            <person name="Chen X."/>
            <person name="Wood M."/>
            <person name="Montefiori M."/>
            <person name="Brummell D."/>
            <person name="Schwinn K."/>
            <person name="Catanach A."/>
            <person name="Fullerton C."/>
            <person name="Li D."/>
            <person name="Meiyalaghan S."/>
            <person name="Nieuwenhuizen N."/>
            <person name="Read N."/>
            <person name="Prakash R."/>
            <person name="Hunter D."/>
            <person name="Zhang H."/>
            <person name="Mckenzie M."/>
            <person name="Knabel M."/>
            <person name="Harris A."/>
            <person name="Allan A."/>
            <person name="Chen A."/>
            <person name="Janssen B."/>
            <person name="Plunkett B."/>
            <person name="Dwamena C."/>
            <person name="Voogd C."/>
            <person name="Leif D."/>
            <person name="Lafferty D."/>
            <person name="Souleyre E."/>
            <person name="Varkonyi-Gasic E."/>
            <person name="Gambi F."/>
            <person name="Hanley J."/>
            <person name="Yao J.-L."/>
            <person name="Cheung J."/>
            <person name="David K."/>
            <person name="Warren B."/>
            <person name="Marsh K."/>
            <person name="Snowden K."/>
            <person name="Lin-Wang K."/>
            <person name="Brian L."/>
            <person name="Martinez-Sanchez M."/>
            <person name="Wang M."/>
            <person name="Ileperuma N."/>
            <person name="Macnee N."/>
            <person name="Campin R."/>
            <person name="Mcatee P."/>
            <person name="Drummond R."/>
            <person name="Espley R."/>
            <person name="Ireland H."/>
            <person name="Wu R."/>
            <person name="Atkinson R."/>
            <person name="Karunairetnam S."/>
            <person name="Bulley S."/>
            <person name="Chunkath S."/>
            <person name="Hanley Z."/>
            <person name="Storey R."/>
            <person name="Thrimawithana A."/>
            <person name="Thomson S."/>
            <person name="David C."/>
            <person name="Testolin R."/>
        </authorList>
    </citation>
    <scope>NUCLEOTIDE SEQUENCE [LARGE SCALE GENOMIC DNA]</scope>
    <source>
        <strain evidence="10">cv. Red5</strain>
        <tissue evidence="9">Young leaf</tissue>
    </source>
</reference>
<dbReference type="Pfam" id="PF03479">
    <property type="entry name" value="PCC"/>
    <property type="match status" value="1"/>
</dbReference>
<name>A0A2R6PCV9_ACTCC</name>
<feature type="compositionally biased region" description="Low complexity" evidence="7">
    <location>
        <begin position="307"/>
        <end position="320"/>
    </location>
</feature>
<dbReference type="OMA" id="ANMGWPK"/>
<feature type="region of interest" description="Disordered" evidence="7">
    <location>
        <begin position="122"/>
        <end position="146"/>
    </location>
</feature>
<keyword evidence="4 6" id="KW-0804">Transcription</keyword>
<comment type="subcellular location">
    <subcellularLocation>
        <location evidence="1 6">Nucleus</location>
    </subcellularLocation>
</comment>
<evidence type="ECO:0000259" key="8">
    <source>
        <dbReference type="PROSITE" id="PS51742"/>
    </source>
</evidence>
<dbReference type="InterPro" id="IPR005175">
    <property type="entry name" value="PPC_dom"/>
</dbReference>
<feature type="compositionally biased region" description="Polar residues" evidence="7">
    <location>
        <begin position="327"/>
        <end position="337"/>
    </location>
</feature>
<dbReference type="InterPro" id="IPR039605">
    <property type="entry name" value="AHL"/>
</dbReference>
<dbReference type="Gramene" id="PSR89231">
    <property type="protein sequence ID" value="PSR89231"/>
    <property type="gene ID" value="CEY00_Acc29429"/>
</dbReference>
<dbReference type="Proteomes" id="UP000241394">
    <property type="component" value="Chromosome LG26"/>
</dbReference>
<organism evidence="9 10">
    <name type="scientific">Actinidia chinensis var. chinensis</name>
    <name type="common">Chinese soft-hair kiwi</name>
    <dbReference type="NCBI Taxonomy" id="1590841"/>
    <lineage>
        <taxon>Eukaryota</taxon>
        <taxon>Viridiplantae</taxon>
        <taxon>Streptophyta</taxon>
        <taxon>Embryophyta</taxon>
        <taxon>Tracheophyta</taxon>
        <taxon>Spermatophyta</taxon>
        <taxon>Magnoliopsida</taxon>
        <taxon>eudicotyledons</taxon>
        <taxon>Gunneridae</taxon>
        <taxon>Pentapetalae</taxon>
        <taxon>asterids</taxon>
        <taxon>Ericales</taxon>
        <taxon>Actinidiaceae</taxon>
        <taxon>Actinidia</taxon>
    </lineage>
</organism>
<feature type="region of interest" description="Disordered" evidence="7">
    <location>
        <begin position="1"/>
        <end position="95"/>
    </location>
</feature>
<proteinExistence type="predicted"/>
<dbReference type="GO" id="GO:0005634">
    <property type="term" value="C:nucleus"/>
    <property type="evidence" value="ECO:0007669"/>
    <property type="project" value="UniProtKB-SubCell"/>
</dbReference>
<dbReference type="SMR" id="A0A2R6PCV9"/>
<evidence type="ECO:0000256" key="6">
    <source>
        <dbReference type="RuleBase" id="RU367031"/>
    </source>
</evidence>
<dbReference type="GO" id="GO:0003680">
    <property type="term" value="F:minor groove of adenine-thymine-rich DNA binding"/>
    <property type="evidence" value="ECO:0007669"/>
    <property type="project" value="UniProtKB-UniRule"/>
</dbReference>
<feature type="compositionally biased region" description="Low complexity" evidence="7">
    <location>
        <begin position="27"/>
        <end position="45"/>
    </location>
</feature>
<evidence type="ECO:0000256" key="7">
    <source>
        <dbReference type="SAM" id="MobiDB-lite"/>
    </source>
</evidence>
<dbReference type="PANTHER" id="PTHR31500:SF51">
    <property type="entry name" value="AT-HOOK MOTIF NUCLEAR-LOCALIZED PROTEIN 8"/>
    <property type="match status" value="1"/>
</dbReference>
<keyword evidence="2 6" id="KW-0805">Transcription regulation</keyword>
<keyword evidence="5 6" id="KW-0539">Nucleus</keyword>
<feature type="compositionally biased region" description="Polar residues" evidence="7">
    <location>
        <begin position="281"/>
        <end position="292"/>
    </location>
</feature>
<dbReference type="OrthoDB" id="1742671at2759"/>
<feature type="domain" description="PPC" evidence="8">
    <location>
        <begin position="154"/>
        <end position="294"/>
    </location>
</feature>
<dbReference type="Gene3D" id="3.30.1330.80">
    <property type="entry name" value="Hypothetical protein, similar to alpha- acetolactate decarboxylase, domain 2"/>
    <property type="match status" value="1"/>
</dbReference>
<accession>A0A2R6PCV9</accession>
<keyword evidence="10" id="KW-1185">Reference proteome</keyword>
<dbReference type="CDD" id="cd11378">
    <property type="entry name" value="DUF296"/>
    <property type="match status" value="1"/>
</dbReference>
<dbReference type="PANTHER" id="PTHR31500">
    <property type="entry name" value="AT-HOOK MOTIF NUCLEAR-LOCALIZED PROTEIN 9"/>
    <property type="match status" value="1"/>
</dbReference>
<feature type="compositionally biased region" description="Polar residues" evidence="7">
    <location>
        <begin position="51"/>
        <end position="68"/>
    </location>
</feature>
<dbReference type="PROSITE" id="PS51742">
    <property type="entry name" value="PPC"/>
    <property type="match status" value="1"/>
</dbReference>
<reference evidence="10" key="2">
    <citation type="journal article" date="2018" name="BMC Genomics">
        <title>A manually annotated Actinidia chinensis var. chinensis (kiwifruit) genome highlights the challenges associated with draft genomes and gene prediction in plants.</title>
        <authorList>
            <person name="Pilkington S.M."/>
            <person name="Crowhurst R."/>
            <person name="Hilario E."/>
            <person name="Nardozza S."/>
            <person name="Fraser L."/>
            <person name="Peng Y."/>
            <person name="Gunaseelan K."/>
            <person name="Simpson R."/>
            <person name="Tahir J."/>
            <person name="Deroles S.C."/>
            <person name="Templeton K."/>
            <person name="Luo Z."/>
            <person name="Davy M."/>
            <person name="Cheng C."/>
            <person name="McNeilage M."/>
            <person name="Scaglione D."/>
            <person name="Liu Y."/>
            <person name="Zhang Q."/>
            <person name="Datson P."/>
            <person name="De Silva N."/>
            <person name="Gardiner S.E."/>
            <person name="Bassett H."/>
            <person name="Chagne D."/>
            <person name="McCallum J."/>
            <person name="Dzierzon H."/>
            <person name="Deng C."/>
            <person name="Wang Y.Y."/>
            <person name="Barron L."/>
            <person name="Manako K."/>
            <person name="Bowen J."/>
            <person name="Foster T.M."/>
            <person name="Erridge Z.A."/>
            <person name="Tiffin H."/>
            <person name="Waite C.N."/>
            <person name="Davies K.M."/>
            <person name="Grierson E.P."/>
            <person name="Laing W.A."/>
            <person name="Kirk R."/>
            <person name="Chen X."/>
            <person name="Wood M."/>
            <person name="Montefiori M."/>
            <person name="Brummell D.A."/>
            <person name="Schwinn K.E."/>
            <person name="Catanach A."/>
            <person name="Fullerton C."/>
            <person name="Li D."/>
            <person name="Meiyalaghan S."/>
            <person name="Nieuwenhuizen N."/>
            <person name="Read N."/>
            <person name="Prakash R."/>
            <person name="Hunter D."/>
            <person name="Zhang H."/>
            <person name="McKenzie M."/>
            <person name="Knabel M."/>
            <person name="Harris A."/>
            <person name="Allan A.C."/>
            <person name="Gleave A."/>
            <person name="Chen A."/>
            <person name="Janssen B.J."/>
            <person name="Plunkett B."/>
            <person name="Ampomah-Dwamena C."/>
            <person name="Voogd C."/>
            <person name="Leif D."/>
            <person name="Lafferty D."/>
            <person name="Souleyre E.J.F."/>
            <person name="Varkonyi-Gasic E."/>
            <person name="Gambi F."/>
            <person name="Hanley J."/>
            <person name="Yao J.L."/>
            <person name="Cheung J."/>
            <person name="David K.M."/>
            <person name="Warren B."/>
            <person name="Marsh K."/>
            <person name="Snowden K.C."/>
            <person name="Lin-Wang K."/>
            <person name="Brian L."/>
            <person name="Martinez-Sanchez M."/>
            <person name="Wang M."/>
            <person name="Ileperuma N."/>
            <person name="Macnee N."/>
            <person name="Campin R."/>
            <person name="McAtee P."/>
            <person name="Drummond R.S.M."/>
            <person name="Espley R.V."/>
            <person name="Ireland H.S."/>
            <person name="Wu R."/>
            <person name="Atkinson R.G."/>
            <person name="Karunairetnam S."/>
            <person name="Bulley S."/>
            <person name="Chunkath S."/>
            <person name="Hanley Z."/>
            <person name="Storey R."/>
            <person name="Thrimawithana A.H."/>
            <person name="Thomson S."/>
            <person name="David C."/>
            <person name="Testolin R."/>
            <person name="Huang H."/>
            <person name="Hellens R.P."/>
            <person name="Schaffer R.J."/>
        </authorList>
    </citation>
    <scope>NUCLEOTIDE SEQUENCE [LARGE SCALE GENOMIC DNA]</scope>
    <source>
        <strain evidence="10">cv. Red5</strain>
    </source>
</reference>
<gene>
    <name evidence="9" type="ORF">CEY00_Acc29429</name>
</gene>
<evidence type="ECO:0000313" key="9">
    <source>
        <dbReference type="EMBL" id="PSR89231.1"/>
    </source>
</evidence>
<feature type="region of interest" description="Disordered" evidence="7">
    <location>
        <begin position="276"/>
        <end position="337"/>
    </location>
</feature>
<sequence length="350" mass="35992">MDLRESQPPQPHPQPPQMVGHPSSYAPNLPNNNNNNTSPPMMQNPRFPFNSVASSASKPVEPLNSQFGDGSHFSIEPARKKRGRPRKYSPDGGNIALGLAPTPAAAPVTPISSSVVVHGDSGGVGLASDTPAKRSRGRPPGSGKKQLDALGSMGGSFIPHVILVQAGEDIASKIMAFSQQGPRTVCILSANGAISNVTLRQPSMSGGTVTYEGRYEIISLSGSFSMSESNGNRSRTGGLSVSLAGSDGRVLGGGVAGMLVAATPVQVIVGSFIADGKKSKSGQPSTPMSNILNFGAPVPAASPPSQGPSSDSSDDNGGSPFNRVSGPYNNTSQPIHSMSMYSNMSWGNSI</sequence>
<evidence type="ECO:0000256" key="1">
    <source>
        <dbReference type="ARBA" id="ARBA00004123"/>
    </source>
</evidence>
<dbReference type="InParanoid" id="A0A2R6PCV9"/>
<dbReference type="SUPFAM" id="SSF117856">
    <property type="entry name" value="AF0104/ALDC/Ptd012-like"/>
    <property type="match status" value="1"/>
</dbReference>
<dbReference type="FunFam" id="3.30.1330.80:FF:000003">
    <property type="entry name" value="AT-hook motif nuclear-localized protein 1-like"/>
    <property type="match status" value="1"/>
</dbReference>
<evidence type="ECO:0000256" key="5">
    <source>
        <dbReference type="ARBA" id="ARBA00023242"/>
    </source>
</evidence>
<evidence type="ECO:0000256" key="3">
    <source>
        <dbReference type="ARBA" id="ARBA00023125"/>
    </source>
</evidence>
<dbReference type="AlphaFoldDB" id="A0A2R6PCV9"/>
<dbReference type="STRING" id="1590841.A0A2R6PCV9"/>
<keyword evidence="3 6" id="KW-0238">DNA-binding</keyword>
<protein>
    <recommendedName>
        <fullName evidence="6">AT-hook motif nuclear-localized protein</fullName>
    </recommendedName>
</protein>
<dbReference type="EMBL" id="NKQK01000026">
    <property type="protein sequence ID" value="PSR89231.1"/>
    <property type="molecule type" value="Genomic_DNA"/>
</dbReference>